<gene>
    <name evidence="11" type="ORF">HRR80_003589</name>
</gene>
<proteinExistence type="inferred from homology"/>
<dbReference type="InterPro" id="IPR020846">
    <property type="entry name" value="MFS_dom"/>
</dbReference>
<feature type="transmembrane region" description="Helical" evidence="9">
    <location>
        <begin position="190"/>
        <end position="213"/>
    </location>
</feature>
<feature type="transmembrane region" description="Helical" evidence="9">
    <location>
        <begin position="124"/>
        <end position="147"/>
    </location>
</feature>
<evidence type="ECO:0000256" key="3">
    <source>
        <dbReference type="ARBA" id="ARBA00022448"/>
    </source>
</evidence>
<comment type="similarity">
    <text evidence="2 7">Belongs to the major facilitator superfamily. Sugar transporter (TC 2.A.1.1) family.</text>
</comment>
<dbReference type="PANTHER" id="PTHR48022:SF10">
    <property type="entry name" value="MAJOR FACILITATOR SUPERFAMILY (MFS) PROFILE DOMAIN-CONTAINING PROTEIN"/>
    <property type="match status" value="1"/>
</dbReference>
<dbReference type="Gene3D" id="1.20.1250.20">
    <property type="entry name" value="MFS general substrate transporter like domains"/>
    <property type="match status" value="1"/>
</dbReference>
<evidence type="ECO:0000313" key="12">
    <source>
        <dbReference type="Proteomes" id="UP001161757"/>
    </source>
</evidence>
<dbReference type="GO" id="GO:0016020">
    <property type="term" value="C:membrane"/>
    <property type="evidence" value="ECO:0007669"/>
    <property type="project" value="UniProtKB-SubCell"/>
</dbReference>
<feature type="transmembrane region" description="Helical" evidence="9">
    <location>
        <begin position="100"/>
        <end position="118"/>
    </location>
</feature>
<evidence type="ECO:0000256" key="6">
    <source>
        <dbReference type="ARBA" id="ARBA00023136"/>
    </source>
</evidence>
<feature type="domain" description="Major facilitator superfamily (MFS) profile" evidence="10">
    <location>
        <begin position="24"/>
        <end position="468"/>
    </location>
</feature>
<dbReference type="InterPro" id="IPR005829">
    <property type="entry name" value="Sugar_transporter_CS"/>
</dbReference>
<evidence type="ECO:0000256" key="1">
    <source>
        <dbReference type="ARBA" id="ARBA00004141"/>
    </source>
</evidence>
<dbReference type="Pfam" id="PF00083">
    <property type="entry name" value="Sugar_tr"/>
    <property type="match status" value="1"/>
</dbReference>
<dbReference type="PROSITE" id="PS00217">
    <property type="entry name" value="SUGAR_TRANSPORT_2"/>
    <property type="match status" value="1"/>
</dbReference>
<dbReference type="InterPro" id="IPR050360">
    <property type="entry name" value="MFS_Sugar_Transporters"/>
</dbReference>
<dbReference type="GO" id="GO:0005351">
    <property type="term" value="F:carbohydrate:proton symporter activity"/>
    <property type="evidence" value="ECO:0007669"/>
    <property type="project" value="TreeGrafter"/>
</dbReference>
<keyword evidence="6 9" id="KW-0472">Membrane</keyword>
<dbReference type="FunFam" id="1.20.1250.20:FF:000078">
    <property type="entry name" value="MFS maltose transporter, putative"/>
    <property type="match status" value="1"/>
</dbReference>
<feature type="transmembrane region" description="Helical" evidence="9">
    <location>
        <begin position="315"/>
        <end position="337"/>
    </location>
</feature>
<keyword evidence="4 9" id="KW-0812">Transmembrane</keyword>
<feature type="transmembrane region" description="Helical" evidence="9">
    <location>
        <begin position="376"/>
        <end position="397"/>
    </location>
</feature>
<feature type="transmembrane region" description="Helical" evidence="9">
    <location>
        <begin position="344"/>
        <end position="364"/>
    </location>
</feature>
<accession>A0AAN6IV63</accession>
<dbReference type="EMBL" id="JAJGCB010000005">
    <property type="protein sequence ID" value="KAJ8992489.1"/>
    <property type="molecule type" value="Genomic_DNA"/>
</dbReference>
<evidence type="ECO:0000256" key="4">
    <source>
        <dbReference type="ARBA" id="ARBA00022692"/>
    </source>
</evidence>
<dbReference type="PANTHER" id="PTHR48022">
    <property type="entry name" value="PLASTIDIC GLUCOSE TRANSPORTER 4"/>
    <property type="match status" value="1"/>
</dbReference>
<evidence type="ECO:0000313" key="11">
    <source>
        <dbReference type="EMBL" id="KAJ8992489.1"/>
    </source>
</evidence>
<dbReference type="InterPro" id="IPR003663">
    <property type="entry name" value="Sugar/inositol_transpt"/>
</dbReference>
<feature type="transmembrane region" description="Helical" evidence="9">
    <location>
        <begin position="21"/>
        <end position="42"/>
    </location>
</feature>
<evidence type="ECO:0000259" key="10">
    <source>
        <dbReference type="PROSITE" id="PS50850"/>
    </source>
</evidence>
<dbReference type="NCBIfam" id="TIGR00879">
    <property type="entry name" value="SP"/>
    <property type="match status" value="1"/>
</dbReference>
<comment type="caution">
    <text evidence="11">The sequence shown here is derived from an EMBL/GenBank/DDBJ whole genome shotgun (WGS) entry which is preliminary data.</text>
</comment>
<feature type="transmembrane region" description="Helical" evidence="9">
    <location>
        <begin position="409"/>
        <end position="434"/>
    </location>
</feature>
<name>A0AAN6IV63_EXODE</name>
<feature type="transmembrane region" description="Helical" evidence="9">
    <location>
        <begin position="446"/>
        <end position="464"/>
    </location>
</feature>
<comment type="subcellular location">
    <subcellularLocation>
        <location evidence="1">Membrane</location>
        <topology evidence="1">Multi-pass membrane protein</topology>
    </subcellularLocation>
</comment>
<evidence type="ECO:0000256" key="5">
    <source>
        <dbReference type="ARBA" id="ARBA00022989"/>
    </source>
</evidence>
<evidence type="ECO:0000256" key="2">
    <source>
        <dbReference type="ARBA" id="ARBA00010992"/>
    </source>
</evidence>
<feature type="transmembrane region" description="Helical" evidence="9">
    <location>
        <begin position="282"/>
        <end position="303"/>
    </location>
</feature>
<sequence>MVAAPISANPLQLDVKSHLKCLAICVVATLSTFQYGLDYALVGGFLSMPGFLEVFGYHSDKLGKWNIDPTVQQLISSLMTIGTFVSSLMVGPFSARFGRLHGLWAATVLNFVATSVQIGTTSKAALYVARLILGISVGWFLTFAQLYIHEVSPAHLRGIVFAVYQSMLSIGSIVGASIDFGTHSMHGRKAYQIPLAIFYVAPAVQAVLLYLFAPESPRWLMVQRKEEQAEMSLRRLRNSKIDEREFQAELNEIRQSTREQLEQNKKALFLEMWRGTNLRRTLLSIAVVCFHSANGSSWVNIYTTYFLQIAGVHNPFAYSILVTCTGLIGVLVSFCFVRLIDRRTVMLVGISACGLCQLAPAIAWSVNPASRATANVVVGFIALFTFFYVAYAPYAWLLGGEYVNNQLRAFTFGLATALNFLGNWLGTFTAPYFINPAKLGWGPKYGYIWFGSNMILVIFTWFFLPETRDRTLEEIHEMFEARLPARKFKGYVCTGVVSYAEEAMHGKKGDFEVTTTTATTSAKAAGNGDEKSHSGHAAYVEDVSEVDLEK</sequence>
<feature type="transmembrane region" description="Helical" evidence="9">
    <location>
        <begin position="159"/>
        <end position="178"/>
    </location>
</feature>
<evidence type="ECO:0000256" key="7">
    <source>
        <dbReference type="RuleBase" id="RU003346"/>
    </source>
</evidence>
<dbReference type="Proteomes" id="UP001161757">
    <property type="component" value="Unassembled WGS sequence"/>
</dbReference>
<evidence type="ECO:0000256" key="8">
    <source>
        <dbReference type="SAM" id="MobiDB-lite"/>
    </source>
</evidence>
<dbReference type="PROSITE" id="PS50850">
    <property type="entry name" value="MFS"/>
    <property type="match status" value="1"/>
</dbReference>
<dbReference type="AlphaFoldDB" id="A0AAN6IV63"/>
<feature type="region of interest" description="Disordered" evidence="8">
    <location>
        <begin position="520"/>
        <end position="550"/>
    </location>
</feature>
<organism evidence="11 12">
    <name type="scientific">Exophiala dermatitidis</name>
    <name type="common">Black yeast-like fungus</name>
    <name type="synonym">Wangiella dermatitidis</name>
    <dbReference type="NCBI Taxonomy" id="5970"/>
    <lineage>
        <taxon>Eukaryota</taxon>
        <taxon>Fungi</taxon>
        <taxon>Dikarya</taxon>
        <taxon>Ascomycota</taxon>
        <taxon>Pezizomycotina</taxon>
        <taxon>Eurotiomycetes</taxon>
        <taxon>Chaetothyriomycetidae</taxon>
        <taxon>Chaetothyriales</taxon>
        <taxon>Herpotrichiellaceae</taxon>
        <taxon>Exophiala</taxon>
    </lineage>
</organism>
<dbReference type="InterPro" id="IPR036259">
    <property type="entry name" value="MFS_trans_sf"/>
</dbReference>
<evidence type="ECO:0000256" key="9">
    <source>
        <dbReference type="SAM" id="Phobius"/>
    </source>
</evidence>
<keyword evidence="3 7" id="KW-0813">Transport</keyword>
<protein>
    <recommendedName>
        <fullName evidence="10">Major facilitator superfamily (MFS) profile domain-containing protein</fullName>
    </recommendedName>
</protein>
<reference evidence="11" key="1">
    <citation type="submission" date="2023-01" db="EMBL/GenBank/DDBJ databases">
        <title>Exophiala dermititidis isolated from Cystic Fibrosis Patient.</title>
        <authorList>
            <person name="Kurbessoian T."/>
            <person name="Crocker A."/>
            <person name="Murante D."/>
            <person name="Hogan D.A."/>
            <person name="Stajich J.E."/>
        </authorList>
    </citation>
    <scope>NUCLEOTIDE SEQUENCE</scope>
    <source>
        <strain evidence="11">Ex8</strain>
    </source>
</reference>
<keyword evidence="5 9" id="KW-1133">Transmembrane helix</keyword>
<dbReference type="InterPro" id="IPR005828">
    <property type="entry name" value="MFS_sugar_transport-like"/>
</dbReference>
<dbReference type="SUPFAM" id="SSF103473">
    <property type="entry name" value="MFS general substrate transporter"/>
    <property type="match status" value="1"/>
</dbReference>
<feature type="transmembrane region" description="Helical" evidence="9">
    <location>
        <begin position="74"/>
        <end position="93"/>
    </location>
</feature>